<organism evidence="1 2">
    <name type="scientific">Pisum sativum</name>
    <name type="common">Garden pea</name>
    <name type="synonym">Lathyrus oleraceus</name>
    <dbReference type="NCBI Taxonomy" id="3888"/>
    <lineage>
        <taxon>Eukaryota</taxon>
        <taxon>Viridiplantae</taxon>
        <taxon>Streptophyta</taxon>
        <taxon>Embryophyta</taxon>
        <taxon>Tracheophyta</taxon>
        <taxon>Spermatophyta</taxon>
        <taxon>Magnoliopsida</taxon>
        <taxon>eudicotyledons</taxon>
        <taxon>Gunneridae</taxon>
        <taxon>Pentapetalae</taxon>
        <taxon>rosids</taxon>
        <taxon>fabids</taxon>
        <taxon>Fabales</taxon>
        <taxon>Fabaceae</taxon>
        <taxon>Papilionoideae</taxon>
        <taxon>50 kb inversion clade</taxon>
        <taxon>NPAAA clade</taxon>
        <taxon>Hologalegina</taxon>
        <taxon>IRL clade</taxon>
        <taxon>Fabeae</taxon>
        <taxon>Lathyrus</taxon>
    </lineage>
</organism>
<accession>A0A9D5BA47</accession>
<dbReference type="Proteomes" id="UP001058974">
    <property type="component" value="Chromosome 2"/>
</dbReference>
<keyword evidence="2" id="KW-1185">Reference proteome</keyword>
<sequence length="104" mass="11593">MLEKTLGKSLYLRSESVHVHKLGVISENSSISMKEVTREKSMSGSYSQLHDEALYVARGEGELSTTVHGGSTINFFNSLVDEDRSLAWEGLKGAFLERYWGHGK</sequence>
<protein>
    <submittedName>
        <fullName evidence="1">Uncharacterized protein</fullName>
    </submittedName>
</protein>
<name>A0A9D5BA47_PEA</name>
<comment type="caution">
    <text evidence="1">The sequence shown here is derived from an EMBL/GenBank/DDBJ whole genome shotgun (WGS) entry which is preliminary data.</text>
</comment>
<reference evidence="1 2" key="1">
    <citation type="journal article" date="2022" name="Nat. Genet.">
        <title>Improved pea reference genome and pan-genome highlight genomic features and evolutionary characteristics.</title>
        <authorList>
            <person name="Yang T."/>
            <person name="Liu R."/>
            <person name="Luo Y."/>
            <person name="Hu S."/>
            <person name="Wang D."/>
            <person name="Wang C."/>
            <person name="Pandey M.K."/>
            <person name="Ge S."/>
            <person name="Xu Q."/>
            <person name="Li N."/>
            <person name="Li G."/>
            <person name="Huang Y."/>
            <person name="Saxena R.K."/>
            <person name="Ji Y."/>
            <person name="Li M."/>
            <person name="Yan X."/>
            <person name="He Y."/>
            <person name="Liu Y."/>
            <person name="Wang X."/>
            <person name="Xiang C."/>
            <person name="Varshney R.K."/>
            <person name="Ding H."/>
            <person name="Gao S."/>
            <person name="Zong X."/>
        </authorList>
    </citation>
    <scope>NUCLEOTIDE SEQUENCE [LARGE SCALE GENOMIC DNA]</scope>
    <source>
        <strain evidence="1 2">cv. Zhongwan 6</strain>
    </source>
</reference>
<gene>
    <name evidence="1" type="ORF">KIW84_021963</name>
</gene>
<evidence type="ECO:0000313" key="2">
    <source>
        <dbReference type="Proteomes" id="UP001058974"/>
    </source>
</evidence>
<evidence type="ECO:0000313" key="1">
    <source>
        <dbReference type="EMBL" id="KAI5435351.1"/>
    </source>
</evidence>
<dbReference type="AlphaFoldDB" id="A0A9D5BA47"/>
<proteinExistence type="predicted"/>
<dbReference type="Gramene" id="Psat02G0196300-T1">
    <property type="protein sequence ID" value="KAI5435351.1"/>
    <property type="gene ID" value="KIW84_021963"/>
</dbReference>
<dbReference type="EMBL" id="JAMSHJ010000002">
    <property type="protein sequence ID" value="KAI5435351.1"/>
    <property type="molecule type" value="Genomic_DNA"/>
</dbReference>